<protein>
    <recommendedName>
        <fullName evidence="3">Transcriptional regulator</fullName>
    </recommendedName>
</protein>
<organism evidence="1 2">
    <name type="scientific">Pedobacter miscanthi</name>
    <dbReference type="NCBI Taxonomy" id="2259170"/>
    <lineage>
        <taxon>Bacteria</taxon>
        <taxon>Pseudomonadati</taxon>
        <taxon>Bacteroidota</taxon>
        <taxon>Sphingobacteriia</taxon>
        <taxon>Sphingobacteriales</taxon>
        <taxon>Sphingobacteriaceae</taxon>
        <taxon>Pedobacter</taxon>
    </lineage>
</organism>
<name>A0A366L691_9SPHI</name>
<accession>A0A366L691</accession>
<dbReference type="Proteomes" id="UP000252081">
    <property type="component" value="Unassembled WGS sequence"/>
</dbReference>
<gene>
    <name evidence="1" type="ORF">DRW42_07175</name>
</gene>
<dbReference type="EMBL" id="QNQU01000005">
    <property type="protein sequence ID" value="RBQ08983.1"/>
    <property type="molecule type" value="Genomic_DNA"/>
</dbReference>
<comment type="caution">
    <text evidence="1">The sequence shown here is derived from an EMBL/GenBank/DDBJ whole genome shotgun (WGS) entry which is preliminary data.</text>
</comment>
<evidence type="ECO:0000313" key="1">
    <source>
        <dbReference type="EMBL" id="RBQ08983.1"/>
    </source>
</evidence>
<keyword evidence="2" id="KW-1185">Reference proteome</keyword>
<sequence length="101" mass="11669">MMRTEFNDISILIEKVSRDSRLTTVDFGLFSAMLICWKKNGFENPFSISRSRLMLISKICSTKTYHKCLRSLQECGYIIYRPSYHPTLGSKVFLGSIGFQD</sequence>
<dbReference type="AlphaFoldDB" id="A0A366L691"/>
<proteinExistence type="predicted"/>
<reference evidence="1 2" key="1">
    <citation type="submission" date="2018-07" db="EMBL/GenBank/DDBJ databases">
        <title>A draft genome of a endophytic bacteria, a new species of Pedobacter.</title>
        <authorList>
            <person name="Zhang Z.D."/>
            <person name="Chen Z.J."/>
        </authorList>
    </citation>
    <scope>NUCLEOTIDE SEQUENCE [LARGE SCALE GENOMIC DNA]</scope>
    <source>
        <strain evidence="1 2">RS10</strain>
    </source>
</reference>
<evidence type="ECO:0008006" key="3">
    <source>
        <dbReference type="Google" id="ProtNLM"/>
    </source>
</evidence>
<evidence type="ECO:0000313" key="2">
    <source>
        <dbReference type="Proteomes" id="UP000252081"/>
    </source>
</evidence>